<evidence type="ECO:0000256" key="5">
    <source>
        <dbReference type="SAM" id="MobiDB-lite"/>
    </source>
</evidence>
<dbReference type="GO" id="GO:0008270">
    <property type="term" value="F:zinc ion binding"/>
    <property type="evidence" value="ECO:0007669"/>
    <property type="project" value="UniProtKB-KW"/>
</dbReference>
<sequence>MASKGRTKASRKESVIFKVEQMKWPSKEYYIYGTSIPEKIRCHGCRCVSNTIYPLENKCRGHGLCRDCKETDFACHYHGDHITAEALRNEVGQTNNAAKKLKILCLFCGFYGDFLNLKDHMYKKHSKELADILKSSQKTEYEQEKPASTQQKHRTSPLTWREDHFSQNADVTVESEDDEAAACKHCKEEWDARELKEHEKACPKKEVQCRDCDQCIKQEELSDHKNNCQFGKCNSCNEKIKKEEMTTHEDICEEKKIPCCYHTYGCNEEDKRKNNPVS</sequence>
<dbReference type="Gene3D" id="3.30.40.10">
    <property type="entry name" value="Zinc/RING finger domain, C3HC4 (zinc finger)"/>
    <property type="match status" value="1"/>
</dbReference>
<reference evidence="7" key="1">
    <citation type="journal article" date="2015" name="Sci. Rep.">
        <title>Tissue- and time-dependent transcription in Ixodes ricinus salivary glands and midguts when blood feeding on the vertebrate host.</title>
        <authorList>
            <person name="Kotsyfakis M."/>
            <person name="Schwarz A."/>
            <person name="Erhart J."/>
            <person name="Ribeiro J.M."/>
        </authorList>
    </citation>
    <scope>NUCLEOTIDE SEQUENCE</scope>
    <source>
        <tissue evidence="7">Salivary gland and midgut</tissue>
    </source>
</reference>
<evidence type="ECO:0000313" key="7">
    <source>
        <dbReference type="EMBL" id="JAB82037.1"/>
    </source>
</evidence>
<keyword evidence="1 4" id="KW-0479">Metal-binding</keyword>
<proteinExistence type="evidence at transcript level"/>
<evidence type="ECO:0000256" key="3">
    <source>
        <dbReference type="ARBA" id="ARBA00022833"/>
    </source>
</evidence>
<evidence type="ECO:0000256" key="1">
    <source>
        <dbReference type="ARBA" id="ARBA00022723"/>
    </source>
</evidence>
<evidence type="ECO:0000256" key="2">
    <source>
        <dbReference type="ARBA" id="ARBA00022771"/>
    </source>
</evidence>
<keyword evidence="3 4" id="KW-0862">Zinc</keyword>
<accession>V5HZL8</accession>
<dbReference type="EMBL" id="GANP01002431">
    <property type="protein sequence ID" value="JAB82037.1"/>
    <property type="molecule type" value="mRNA"/>
</dbReference>
<name>V5HZL8_IXORI</name>
<feature type="domain" description="TRAF-type" evidence="6">
    <location>
        <begin position="198"/>
        <end position="269"/>
    </location>
</feature>
<evidence type="ECO:0000256" key="4">
    <source>
        <dbReference type="PROSITE-ProRule" id="PRU00207"/>
    </source>
</evidence>
<keyword evidence="2 4" id="KW-0863">Zinc-finger</keyword>
<protein>
    <submittedName>
        <fullName evidence="7">Putative tnf receptor-associated factor 6</fullName>
    </submittedName>
</protein>
<keyword evidence="7" id="KW-0675">Receptor</keyword>
<feature type="region of interest" description="Disordered" evidence="5">
    <location>
        <begin position="137"/>
        <end position="157"/>
    </location>
</feature>
<dbReference type="InterPro" id="IPR001293">
    <property type="entry name" value="Znf_TRAF"/>
</dbReference>
<dbReference type="AlphaFoldDB" id="V5HZL8"/>
<evidence type="ECO:0000259" key="6">
    <source>
        <dbReference type="PROSITE" id="PS50145"/>
    </source>
</evidence>
<feature type="zinc finger region" description="TRAF-type" evidence="4">
    <location>
        <begin position="198"/>
        <end position="269"/>
    </location>
</feature>
<organism evidence="7">
    <name type="scientific">Ixodes ricinus</name>
    <name type="common">Common tick</name>
    <name type="synonym">Acarus ricinus</name>
    <dbReference type="NCBI Taxonomy" id="34613"/>
    <lineage>
        <taxon>Eukaryota</taxon>
        <taxon>Metazoa</taxon>
        <taxon>Ecdysozoa</taxon>
        <taxon>Arthropoda</taxon>
        <taxon>Chelicerata</taxon>
        <taxon>Arachnida</taxon>
        <taxon>Acari</taxon>
        <taxon>Parasitiformes</taxon>
        <taxon>Ixodida</taxon>
        <taxon>Ixodoidea</taxon>
        <taxon>Ixodidae</taxon>
        <taxon>Ixodinae</taxon>
        <taxon>Ixodes</taxon>
    </lineage>
</organism>
<dbReference type="InterPro" id="IPR013083">
    <property type="entry name" value="Znf_RING/FYVE/PHD"/>
</dbReference>
<dbReference type="PROSITE" id="PS50145">
    <property type="entry name" value="ZF_TRAF"/>
    <property type="match status" value="1"/>
</dbReference>